<dbReference type="AlphaFoldDB" id="A0A942YAS2"/>
<dbReference type="Gene3D" id="3.40.190.10">
    <property type="entry name" value="Periplasmic binding protein-like II"/>
    <property type="match status" value="1"/>
</dbReference>
<accession>A0A942YAS2</accession>
<name>A0A942YAS2_9BACI</name>
<gene>
    <name evidence="1" type="ORF">KHB02_17115</name>
</gene>
<organism evidence="1">
    <name type="scientific">Neobacillus citreus</name>
    <dbReference type="NCBI Taxonomy" id="2833578"/>
    <lineage>
        <taxon>Bacteria</taxon>
        <taxon>Bacillati</taxon>
        <taxon>Bacillota</taxon>
        <taxon>Bacilli</taxon>
        <taxon>Bacillales</taxon>
        <taxon>Bacillaceae</taxon>
        <taxon>Neobacillus</taxon>
    </lineage>
</organism>
<reference evidence="1" key="1">
    <citation type="submission" date="2021-05" db="EMBL/GenBank/DDBJ databases">
        <title>Novel Bacillus species.</title>
        <authorList>
            <person name="Liu G."/>
        </authorList>
    </citation>
    <scope>NUCLEOTIDE SEQUENCE</scope>
    <source>
        <strain evidence="1">FJAT-50051</strain>
    </source>
</reference>
<dbReference type="PROSITE" id="PS51318">
    <property type="entry name" value="TAT"/>
    <property type="match status" value="1"/>
</dbReference>
<dbReference type="SUPFAM" id="SSF53850">
    <property type="entry name" value="Periplasmic binding protein-like II"/>
    <property type="match status" value="1"/>
</dbReference>
<evidence type="ECO:0000313" key="1">
    <source>
        <dbReference type="EMBL" id="MBS4183115.1"/>
    </source>
</evidence>
<comment type="caution">
    <text evidence="1">The sequence shown here is derived from an EMBL/GenBank/DDBJ whole genome shotgun (WGS) entry which is preliminary data.</text>
</comment>
<protein>
    <submittedName>
        <fullName evidence="1">Extracellular solute-binding protein</fullName>
    </submittedName>
</protein>
<proteinExistence type="predicted"/>
<dbReference type="InterPro" id="IPR006059">
    <property type="entry name" value="SBP"/>
</dbReference>
<dbReference type="InterPro" id="IPR006311">
    <property type="entry name" value="TAT_signal"/>
</dbReference>
<dbReference type="Pfam" id="PF13416">
    <property type="entry name" value="SBP_bac_8"/>
    <property type="match status" value="1"/>
</dbReference>
<dbReference type="EMBL" id="JAGYPE010000003">
    <property type="protein sequence ID" value="MBS4183115.1"/>
    <property type="molecule type" value="Genomic_DNA"/>
</dbReference>
<sequence>MNQSPTGTISRRTLIGGAAFGLVAAGSVGGLTGCSTGGSASTISDKVAALPTYVPITKGPKPDLPGNENVQPVYYSYPSDSELFTSVTGKVADGVTTTGFVVTYAAPPPAKNSFLDYIGELTNTEYDLTFVPGDSFDTKFATMTAGNDIPDIVEFLTFAMPPRFPQLLEAKFADLSEYLSGDAVKEYPNLANIPTPSWRSARINGKIWGVPEHRPPFGSVMICRPDLIEELTGSAPEPKDKDDFLELCKAVTDPKAGRYAIAGGGGSSGVDWSYDFIGATFGVPNQWHMSEGGKLTHKNETEAWLEMLDYIKKLWNVGAFHPDTPSLESAKAKTYINNGTVLMHLDGISALLDITMPKDIVTGGIVPFGADGGKGANYQGSSSFSFAALKKTSPERIQAQLRLLDYLSAPFGSKEAFTLTHGKKGVHYTGPSNDAVLTSAGEQMINASSLYRLGAGPQVLNTAVRIDEQMRQSHKWQVATQDMLLKNPVDGYYSPSASSTQSASQAFNSVCNDYVLGRTNLAKVKAGVKTWTAAAGDKMRKEYAEAMEKQG</sequence>